<keyword evidence="4 8" id="KW-0812">Transmembrane</keyword>
<dbReference type="PANTHER" id="PTHR34184:SF4">
    <property type="entry name" value="UPF0718 PROTEIN YCGR"/>
    <property type="match status" value="1"/>
</dbReference>
<dbReference type="EMBL" id="JNAD02000010">
    <property type="protein sequence ID" value="RKM93755.1"/>
    <property type="molecule type" value="Genomic_DNA"/>
</dbReference>
<dbReference type="Proteomes" id="UP000028058">
    <property type="component" value="Unassembled WGS sequence"/>
</dbReference>
<keyword evidence="6 8" id="KW-0472">Membrane</keyword>
<evidence type="ECO:0000313" key="10">
    <source>
        <dbReference type="Proteomes" id="UP000028058"/>
    </source>
</evidence>
<evidence type="ECO:0000256" key="1">
    <source>
        <dbReference type="ARBA" id="ARBA00004651"/>
    </source>
</evidence>
<feature type="transmembrane region" description="Helical" evidence="8">
    <location>
        <begin position="259"/>
        <end position="280"/>
    </location>
</feature>
<evidence type="ECO:0000256" key="5">
    <source>
        <dbReference type="ARBA" id="ARBA00022989"/>
    </source>
</evidence>
<evidence type="ECO:0000256" key="4">
    <source>
        <dbReference type="ARBA" id="ARBA00022692"/>
    </source>
</evidence>
<name>A0A3R7I4R6_9ACTN</name>
<feature type="transmembrane region" description="Helical" evidence="8">
    <location>
        <begin position="286"/>
        <end position="306"/>
    </location>
</feature>
<comment type="subcellular location">
    <subcellularLocation>
        <location evidence="1">Cell membrane</location>
        <topology evidence="1">Multi-pass membrane protein</topology>
    </subcellularLocation>
</comment>
<keyword evidence="10" id="KW-1185">Reference proteome</keyword>
<feature type="region of interest" description="Disordered" evidence="7">
    <location>
        <begin position="1"/>
        <end position="21"/>
    </location>
</feature>
<dbReference type="InterPro" id="IPR052923">
    <property type="entry name" value="UPF0718"/>
</dbReference>
<feature type="transmembrane region" description="Helical" evidence="8">
    <location>
        <begin position="177"/>
        <end position="196"/>
    </location>
</feature>
<feature type="transmembrane region" description="Helical" evidence="8">
    <location>
        <begin position="326"/>
        <end position="349"/>
    </location>
</feature>
<keyword evidence="3" id="KW-1003">Cell membrane</keyword>
<comment type="similarity">
    <text evidence="2">Belongs to the UPF0718 family.</text>
</comment>
<comment type="caution">
    <text evidence="9">The sequence shown here is derived from an EMBL/GenBank/DDBJ whole genome shotgun (WGS) entry which is preliminary data.</text>
</comment>
<dbReference type="OrthoDB" id="9810876at2"/>
<evidence type="ECO:0000256" key="7">
    <source>
        <dbReference type="SAM" id="MobiDB-lite"/>
    </source>
</evidence>
<dbReference type="GO" id="GO:0005886">
    <property type="term" value="C:plasma membrane"/>
    <property type="evidence" value="ECO:0007669"/>
    <property type="project" value="UniProtKB-SubCell"/>
</dbReference>
<dbReference type="InterPro" id="IPR005524">
    <property type="entry name" value="DUF318"/>
</dbReference>
<organism evidence="9 10">
    <name type="scientific">Streptomyces xinghaiensis</name>
    <dbReference type="NCBI Taxonomy" id="1038928"/>
    <lineage>
        <taxon>Bacteria</taxon>
        <taxon>Bacillati</taxon>
        <taxon>Actinomycetota</taxon>
        <taxon>Actinomycetes</taxon>
        <taxon>Kitasatosporales</taxon>
        <taxon>Streptomycetaceae</taxon>
        <taxon>Streptomyces</taxon>
    </lineage>
</organism>
<feature type="transmembrane region" description="Helical" evidence="8">
    <location>
        <begin position="146"/>
        <end position="170"/>
    </location>
</feature>
<dbReference type="PANTHER" id="PTHR34184">
    <property type="entry name" value="UPF0718 PROTEIN YCGR"/>
    <property type="match status" value="1"/>
</dbReference>
<feature type="transmembrane region" description="Helical" evidence="8">
    <location>
        <begin position="43"/>
        <end position="61"/>
    </location>
</feature>
<gene>
    <name evidence="9" type="ORF">SFRA_020820</name>
</gene>
<evidence type="ECO:0000256" key="2">
    <source>
        <dbReference type="ARBA" id="ARBA00006386"/>
    </source>
</evidence>
<feature type="transmembrane region" description="Helical" evidence="8">
    <location>
        <begin position="231"/>
        <end position="252"/>
    </location>
</feature>
<protein>
    <recommendedName>
        <fullName evidence="11">Permease</fullName>
    </recommendedName>
</protein>
<evidence type="ECO:0000313" key="9">
    <source>
        <dbReference type="EMBL" id="RKM93755.1"/>
    </source>
</evidence>
<evidence type="ECO:0008006" key="11">
    <source>
        <dbReference type="Google" id="ProtNLM"/>
    </source>
</evidence>
<feature type="transmembrane region" description="Helical" evidence="8">
    <location>
        <begin position="73"/>
        <end position="97"/>
    </location>
</feature>
<proteinExistence type="inferred from homology"/>
<feature type="compositionally biased region" description="Pro residues" evidence="7">
    <location>
        <begin position="1"/>
        <end position="11"/>
    </location>
</feature>
<dbReference type="AlphaFoldDB" id="A0A3R7I4R6"/>
<dbReference type="Pfam" id="PF03773">
    <property type="entry name" value="ArsP_1"/>
    <property type="match status" value="1"/>
</dbReference>
<sequence length="350" mass="36103">MVSPEPPPSTPPAARLPGPPFKGGAAGRALTGFAGRLPGTTTLAGWAAAVVLIVAASPWATHPAVQAWRTVSVAIAVQALPFLLLGTALSGAINAFVPERWFTGMLPRRPALAVPVASAAGMVLPGCECASVPVAGSLIRRGVTPAAALAFLLSAPAVNPVVLTATAVAFPGSPEMVAARLLASLLVSAVMGWLWLRLGREEWLRLPARHGGHRPGRGRWEEFRLGFQHDFLHAGGFLVLGAMAAATFNVAVPRSVLEAFADSAWLSVLFLAALAVVLAVCSEADAFIAASLTGFSPTARLAFMVVGPMVDLKLIALQSGTFGRAFAVRFSTATAVVAVAASALTGWWLL</sequence>
<evidence type="ECO:0000256" key="3">
    <source>
        <dbReference type="ARBA" id="ARBA00022475"/>
    </source>
</evidence>
<accession>A0A3R7I4R6</accession>
<evidence type="ECO:0000256" key="6">
    <source>
        <dbReference type="ARBA" id="ARBA00023136"/>
    </source>
</evidence>
<reference evidence="9 10" key="1">
    <citation type="journal article" date="2014" name="Genome Announc.">
        <title>Draft Genome Sequence of Streptomyces fradiae ATCC 19609, a Strain Highly Sensitive to Antibiotics.</title>
        <authorList>
            <person name="Bekker O.B."/>
            <person name="Klimina K.M."/>
            <person name="Vatlin A.A."/>
            <person name="Zakharevich N.V."/>
            <person name="Kasianov A.S."/>
            <person name="Danilenko V.N."/>
        </authorList>
    </citation>
    <scope>NUCLEOTIDE SEQUENCE [LARGE SCALE GENOMIC DNA]</scope>
    <source>
        <strain evidence="9 10">ATCC 19609</strain>
    </source>
</reference>
<keyword evidence="5 8" id="KW-1133">Transmembrane helix</keyword>
<evidence type="ECO:0000256" key="8">
    <source>
        <dbReference type="SAM" id="Phobius"/>
    </source>
</evidence>